<dbReference type="Proteomes" id="UP000017667">
    <property type="component" value="Unassembled WGS sequence"/>
</dbReference>
<organism evidence="1 2">
    <name type="scientific">Acinetobacter haemolyticus CIP 64.3 = MTCC 9819</name>
    <dbReference type="NCBI Taxonomy" id="1217659"/>
    <lineage>
        <taxon>Bacteria</taxon>
        <taxon>Pseudomonadati</taxon>
        <taxon>Pseudomonadota</taxon>
        <taxon>Gammaproteobacteria</taxon>
        <taxon>Moraxellales</taxon>
        <taxon>Moraxellaceae</taxon>
        <taxon>Acinetobacter</taxon>
    </lineage>
</organism>
<accession>N9GMA7</accession>
<name>N9GMA7_ACIHA</name>
<comment type="caution">
    <text evidence="1">The sequence shown here is derived from an EMBL/GenBank/DDBJ whole genome shotgun (WGS) entry which is preliminary data.</text>
</comment>
<sequence>MSIILFPVVASALAIVVGRVGTIILQHQDESK</sequence>
<keyword evidence="2" id="KW-1185">Reference proteome</keyword>
<dbReference type="AlphaFoldDB" id="N9GMA7"/>
<evidence type="ECO:0000313" key="2">
    <source>
        <dbReference type="Proteomes" id="UP000017667"/>
    </source>
</evidence>
<gene>
    <name evidence="1" type="ORF">F927_01713</name>
</gene>
<proteinExistence type="predicted"/>
<dbReference type="HOGENOM" id="CLU_220556_1_0_6"/>
<evidence type="ECO:0000313" key="1">
    <source>
        <dbReference type="EMBL" id="ENW18269.1"/>
    </source>
</evidence>
<reference evidence="1 2" key="1">
    <citation type="submission" date="2013-02" db="EMBL/GenBank/DDBJ databases">
        <title>The Genome Sequence of Acinetobacter haemolyticus CIP 64.3.</title>
        <authorList>
            <consortium name="The Broad Institute Genome Sequencing Platform"/>
            <consortium name="The Broad Institute Genome Sequencing Center for Infectious Disease"/>
            <person name="Cerqueira G."/>
            <person name="Feldgarden M."/>
            <person name="Courvalin P."/>
            <person name="Perichon B."/>
            <person name="Grillot-Courvalin C."/>
            <person name="Clermont D."/>
            <person name="Rocha E."/>
            <person name="Yoon E.-J."/>
            <person name="Nemec A."/>
            <person name="Walker B."/>
            <person name="Young S.K."/>
            <person name="Zeng Q."/>
            <person name="Gargeya S."/>
            <person name="Fitzgerald M."/>
            <person name="Haas B."/>
            <person name="Abouelleil A."/>
            <person name="Alvarado L."/>
            <person name="Arachchi H.M."/>
            <person name="Berlin A.M."/>
            <person name="Chapman S.B."/>
            <person name="Dewar J."/>
            <person name="Goldberg J."/>
            <person name="Griggs A."/>
            <person name="Gujja S."/>
            <person name="Hansen M."/>
            <person name="Howarth C."/>
            <person name="Imamovic A."/>
            <person name="Larimer J."/>
            <person name="McCowan C."/>
            <person name="Murphy C."/>
            <person name="Neiman D."/>
            <person name="Pearson M."/>
            <person name="Priest M."/>
            <person name="Roberts A."/>
            <person name="Saif S."/>
            <person name="Shea T."/>
            <person name="Sisk P."/>
            <person name="Sykes S."/>
            <person name="Wortman J."/>
            <person name="Nusbaum C."/>
            <person name="Birren B."/>
        </authorList>
    </citation>
    <scope>NUCLEOTIDE SEQUENCE [LARGE SCALE GENOMIC DNA]</scope>
    <source>
        <strain evidence="1 2">CIP 64.3</strain>
    </source>
</reference>
<protein>
    <submittedName>
        <fullName evidence="1">Uncharacterized protein</fullName>
    </submittedName>
</protein>
<dbReference type="EMBL" id="APQQ01000020">
    <property type="protein sequence ID" value="ENW18269.1"/>
    <property type="molecule type" value="Genomic_DNA"/>
</dbReference>